<reference evidence="3 4" key="1">
    <citation type="submission" date="2023-09" db="EMBL/GenBank/DDBJ databases">
        <authorList>
            <person name="Rey-Velasco X."/>
        </authorList>
    </citation>
    <scope>NUCLEOTIDE SEQUENCE [LARGE SCALE GENOMIC DNA]</scope>
    <source>
        <strain evidence="3 4">F388</strain>
    </source>
</reference>
<feature type="transmembrane region" description="Helical" evidence="1">
    <location>
        <begin position="7"/>
        <end position="27"/>
    </location>
</feature>
<feature type="transmembrane region" description="Helical" evidence="1">
    <location>
        <begin position="105"/>
        <end position="123"/>
    </location>
</feature>
<dbReference type="RefSeq" id="WP_311349234.1">
    <property type="nucleotide sequence ID" value="NZ_JAVRHR010000001.1"/>
</dbReference>
<gene>
    <name evidence="3" type="ORF">RM706_01415</name>
</gene>
<dbReference type="Pfam" id="PF04892">
    <property type="entry name" value="VanZ"/>
    <property type="match status" value="1"/>
</dbReference>
<feature type="domain" description="VanZ-like" evidence="2">
    <location>
        <begin position="28"/>
        <end position="120"/>
    </location>
</feature>
<evidence type="ECO:0000256" key="1">
    <source>
        <dbReference type="SAM" id="Phobius"/>
    </source>
</evidence>
<feature type="transmembrane region" description="Helical" evidence="1">
    <location>
        <begin position="42"/>
        <end position="59"/>
    </location>
</feature>
<sequence length="130" mass="15295">MLKKHLFTILFISWMVFVTLLSLFSFSDIDESKIWIPHMDKMVHFTFYGVMVILGTLFLKEKTKKSFQAKRDVKRMFLFALCYGIFIEVLQYLMPFDRAAEIWDVLANTLGAFFGVLLIKKYLSLTTTLK</sequence>
<dbReference type="EMBL" id="JAVRHR010000001">
    <property type="protein sequence ID" value="MDT0605666.1"/>
    <property type="molecule type" value="Genomic_DNA"/>
</dbReference>
<dbReference type="NCBIfam" id="NF037970">
    <property type="entry name" value="vanZ_1"/>
    <property type="match status" value="1"/>
</dbReference>
<name>A0ABU3A663_9FLAO</name>
<dbReference type="InterPro" id="IPR006976">
    <property type="entry name" value="VanZ-like"/>
</dbReference>
<proteinExistence type="predicted"/>
<evidence type="ECO:0000313" key="3">
    <source>
        <dbReference type="EMBL" id="MDT0605666.1"/>
    </source>
</evidence>
<dbReference type="PANTHER" id="PTHR28008:SF1">
    <property type="entry name" value="DOMAIN PROTEIN, PUTATIVE (AFU_ORTHOLOGUE AFUA_3G10980)-RELATED"/>
    <property type="match status" value="1"/>
</dbReference>
<keyword evidence="1" id="KW-1133">Transmembrane helix</keyword>
<keyword evidence="1" id="KW-0812">Transmembrane</keyword>
<feature type="transmembrane region" description="Helical" evidence="1">
    <location>
        <begin position="75"/>
        <end position="93"/>
    </location>
</feature>
<evidence type="ECO:0000259" key="2">
    <source>
        <dbReference type="Pfam" id="PF04892"/>
    </source>
</evidence>
<accession>A0ABU3A663</accession>
<dbReference type="Proteomes" id="UP001255246">
    <property type="component" value="Unassembled WGS sequence"/>
</dbReference>
<organism evidence="3 4">
    <name type="scientific">Croceitalea rosinachiae</name>
    <dbReference type="NCBI Taxonomy" id="3075596"/>
    <lineage>
        <taxon>Bacteria</taxon>
        <taxon>Pseudomonadati</taxon>
        <taxon>Bacteroidota</taxon>
        <taxon>Flavobacteriia</taxon>
        <taxon>Flavobacteriales</taxon>
        <taxon>Flavobacteriaceae</taxon>
        <taxon>Croceitalea</taxon>
    </lineage>
</organism>
<keyword evidence="4" id="KW-1185">Reference proteome</keyword>
<keyword evidence="1" id="KW-0472">Membrane</keyword>
<dbReference type="PANTHER" id="PTHR28008">
    <property type="entry name" value="DOMAIN PROTEIN, PUTATIVE (AFU_ORTHOLOGUE AFUA_3G10980)-RELATED"/>
    <property type="match status" value="1"/>
</dbReference>
<comment type="caution">
    <text evidence="3">The sequence shown here is derived from an EMBL/GenBank/DDBJ whole genome shotgun (WGS) entry which is preliminary data.</text>
</comment>
<evidence type="ECO:0000313" key="4">
    <source>
        <dbReference type="Proteomes" id="UP001255246"/>
    </source>
</evidence>
<protein>
    <submittedName>
        <fullName evidence="3">VanZ family protein</fullName>
    </submittedName>
</protein>